<sequence length="188" mass="22296">MELVEDERTEVEQNIKTQNKRKRNREEIVEERIAINGVMYIREKEVQEDIIMKEEVSNSISRENIENPSAEISKIMEQIVSGMSLLRVNKTTEDPTKEVYKRPQLRQKLAASTEEIKETKRSKTEEIREVQAENQLRFTIWDVPLEYDARHIRRCLSIYSKPNIITWINQGDYKLVYLGIVPKMINEE</sequence>
<comment type="caution">
    <text evidence="2">The sequence shown here is derived from an EMBL/GenBank/DDBJ whole genome shotgun (WGS) entry which is preliminary data.</text>
</comment>
<evidence type="ECO:0000313" key="3">
    <source>
        <dbReference type="Proteomes" id="UP000789901"/>
    </source>
</evidence>
<dbReference type="Proteomes" id="UP000789901">
    <property type="component" value="Unassembled WGS sequence"/>
</dbReference>
<evidence type="ECO:0000313" key="2">
    <source>
        <dbReference type="EMBL" id="CAG8459415.1"/>
    </source>
</evidence>
<dbReference type="EMBL" id="CAJVQB010000026">
    <property type="protein sequence ID" value="CAG8459415.1"/>
    <property type="molecule type" value="Genomic_DNA"/>
</dbReference>
<gene>
    <name evidence="2" type="ORF">GMARGA_LOCUS229</name>
</gene>
<evidence type="ECO:0000256" key="1">
    <source>
        <dbReference type="SAM" id="Coils"/>
    </source>
</evidence>
<accession>A0ABM8VVV3</accession>
<protein>
    <submittedName>
        <fullName evidence="2">9338_t:CDS:1</fullName>
    </submittedName>
</protein>
<reference evidence="2 3" key="1">
    <citation type="submission" date="2021-06" db="EMBL/GenBank/DDBJ databases">
        <authorList>
            <person name="Kallberg Y."/>
            <person name="Tangrot J."/>
            <person name="Rosling A."/>
        </authorList>
    </citation>
    <scope>NUCLEOTIDE SEQUENCE [LARGE SCALE GENOMIC DNA]</scope>
    <source>
        <strain evidence="2 3">120-4 pot B 10/14</strain>
    </source>
</reference>
<name>A0ABM8VVV3_GIGMA</name>
<keyword evidence="1" id="KW-0175">Coiled coil</keyword>
<keyword evidence="3" id="KW-1185">Reference proteome</keyword>
<feature type="coiled-coil region" evidence="1">
    <location>
        <begin position="102"/>
        <end position="133"/>
    </location>
</feature>
<organism evidence="2 3">
    <name type="scientific">Gigaspora margarita</name>
    <dbReference type="NCBI Taxonomy" id="4874"/>
    <lineage>
        <taxon>Eukaryota</taxon>
        <taxon>Fungi</taxon>
        <taxon>Fungi incertae sedis</taxon>
        <taxon>Mucoromycota</taxon>
        <taxon>Glomeromycotina</taxon>
        <taxon>Glomeromycetes</taxon>
        <taxon>Diversisporales</taxon>
        <taxon>Gigasporaceae</taxon>
        <taxon>Gigaspora</taxon>
    </lineage>
</organism>
<proteinExistence type="predicted"/>